<dbReference type="SUPFAM" id="SSF52540">
    <property type="entry name" value="P-loop containing nucleoside triphosphate hydrolases"/>
    <property type="match status" value="1"/>
</dbReference>
<dbReference type="InterPro" id="IPR003593">
    <property type="entry name" value="AAA+_ATPase"/>
</dbReference>
<dbReference type="PROSITE" id="PS00211">
    <property type="entry name" value="ABC_TRANSPORTER_1"/>
    <property type="match status" value="1"/>
</dbReference>
<dbReference type="FunFam" id="3.40.50.300:FF:000134">
    <property type="entry name" value="Iron-enterobactin ABC transporter ATP-binding protein"/>
    <property type="match status" value="1"/>
</dbReference>
<evidence type="ECO:0000313" key="7">
    <source>
        <dbReference type="Proteomes" id="UP000031866"/>
    </source>
</evidence>
<reference evidence="7" key="1">
    <citation type="submission" date="2014-12" db="EMBL/GenBank/DDBJ databases">
        <title>Genome sequence of Clostridium beijerinckii strain 59B.</title>
        <authorList>
            <person name="Little G.T."/>
            <person name="Minton N.P."/>
        </authorList>
    </citation>
    <scope>NUCLEOTIDE SEQUENCE [LARGE SCALE GENOMIC DNA]</scope>
    <source>
        <strain evidence="7">59B</strain>
    </source>
</reference>
<dbReference type="EMBL" id="JABSXK010000001">
    <property type="protein sequence ID" value="NRV09622.1"/>
    <property type="molecule type" value="Genomic_DNA"/>
</dbReference>
<dbReference type="GO" id="GO:0005524">
    <property type="term" value="F:ATP binding"/>
    <property type="evidence" value="ECO:0007669"/>
    <property type="project" value="UniProtKB-KW"/>
</dbReference>
<dbReference type="Proteomes" id="UP000821656">
    <property type="component" value="Unassembled WGS sequence"/>
</dbReference>
<reference evidence="5" key="2">
    <citation type="submission" date="2016-02" db="EMBL/GenBank/DDBJ databases">
        <title>Genome sequence of Clostridium beijerinckii strain 59B.</title>
        <authorList>
            <person name="Little G.T."/>
            <person name="Minton N.P."/>
        </authorList>
    </citation>
    <scope>NUCLEOTIDE SEQUENCE</scope>
    <source>
        <strain evidence="5">NCIMB 14988</strain>
    </source>
</reference>
<evidence type="ECO:0000256" key="3">
    <source>
        <dbReference type="ARBA" id="ARBA00022840"/>
    </source>
</evidence>
<evidence type="ECO:0000313" key="5">
    <source>
        <dbReference type="EMBL" id="AJH01559.1"/>
    </source>
</evidence>
<dbReference type="InterPro" id="IPR027417">
    <property type="entry name" value="P-loop_NTPase"/>
</dbReference>
<dbReference type="OrthoDB" id="9799337at2"/>
<organism evidence="5 7">
    <name type="scientific">Clostridium beijerinckii</name>
    <name type="common">Clostridium MP</name>
    <dbReference type="NCBI Taxonomy" id="1520"/>
    <lineage>
        <taxon>Bacteria</taxon>
        <taxon>Bacillati</taxon>
        <taxon>Bacillota</taxon>
        <taxon>Clostridia</taxon>
        <taxon>Eubacteriales</taxon>
        <taxon>Clostridiaceae</taxon>
        <taxon>Clostridium</taxon>
    </lineage>
</organism>
<name>A0A0B5QX44_CLOBE</name>
<keyword evidence="2" id="KW-0547">Nucleotide-binding</keyword>
<gene>
    <name evidence="6" type="ORF">DFH45_002585</name>
    <name evidence="5" type="ORF">LF65_05031</name>
</gene>
<sequence>MDLIIKDLKINLSKSEIVKGINLAVTNNKFIGLIGPNGSGKSTLLKAIYGVIKPTYGDIYICQKYIQAYDKKSIAKTLGVVSQFNNINFDFKVIDIVLMGRSPYKKLLEKDSKEDYDIALKALSSVGMLDSSQHSFSLLSGGEKQRVILARAITQEPKILILDEPTNHLDIKYQLEVMSIVKNLNICVLAALHDLTLAAQFCDEIYVLKAGEIVTHGTPKEVITTEMIKKVYDVNSYVYINPITNRLSIDFYTDDLQTKQNYT</sequence>
<dbReference type="AlphaFoldDB" id="A0A0B5QX44"/>
<dbReference type="Gene3D" id="3.40.50.300">
    <property type="entry name" value="P-loop containing nucleotide triphosphate hydrolases"/>
    <property type="match status" value="1"/>
</dbReference>
<dbReference type="SMART" id="SM00382">
    <property type="entry name" value="AAA"/>
    <property type="match status" value="1"/>
</dbReference>
<evidence type="ECO:0000256" key="2">
    <source>
        <dbReference type="ARBA" id="ARBA00022741"/>
    </source>
</evidence>
<feature type="domain" description="ABC transporter" evidence="4">
    <location>
        <begin position="3"/>
        <end position="235"/>
    </location>
</feature>
<protein>
    <submittedName>
        <fullName evidence="5">ABC transporter</fullName>
    </submittedName>
    <submittedName>
        <fullName evidence="6">Iron complex transport system ATP-binding protein</fullName>
    </submittedName>
</protein>
<proteinExistence type="predicted"/>
<dbReference type="PROSITE" id="PS50893">
    <property type="entry name" value="ABC_TRANSPORTER_2"/>
    <property type="match status" value="1"/>
</dbReference>
<dbReference type="GO" id="GO:0016887">
    <property type="term" value="F:ATP hydrolysis activity"/>
    <property type="evidence" value="ECO:0007669"/>
    <property type="project" value="InterPro"/>
</dbReference>
<keyword evidence="1" id="KW-0813">Transport</keyword>
<evidence type="ECO:0000256" key="1">
    <source>
        <dbReference type="ARBA" id="ARBA00022448"/>
    </source>
</evidence>
<dbReference type="PANTHER" id="PTHR42794:SF2">
    <property type="entry name" value="ABC TRANSPORTER ATP-BINDING PROTEIN"/>
    <property type="match status" value="1"/>
</dbReference>
<dbReference type="EMBL" id="CP010086">
    <property type="protein sequence ID" value="AJH01559.1"/>
    <property type="molecule type" value="Genomic_DNA"/>
</dbReference>
<dbReference type="STRING" id="1520.LF65_05031"/>
<dbReference type="RefSeq" id="WP_041899995.1">
    <property type="nucleotide sequence ID" value="NZ_CP010086.2"/>
</dbReference>
<dbReference type="PANTHER" id="PTHR42794">
    <property type="entry name" value="HEMIN IMPORT ATP-BINDING PROTEIN HMUV"/>
    <property type="match status" value="1"/>
</dbReference>
<accession>A0A0B5QX44</accession>
<evidence type="ECO:0000313" key="6">
    <source>
        <dbReference type="EMBL" id="NRV09622.1"/>
    </source>
</evidence>
<dbReference type="CDD" id="cd03214">
    <property type="entry name" value="ABC_Iron-Siderophores_B12_Hemin"/>
    <property type="match status" value="1"/>
</dbReference>
<evidence type="ECO:0000259" key="4">
    <source>
        <dbReference type="PROSITE" id="PS50893"/>
    </source>
</evidence>
<dbReference type="InterPro" id="IPR003439">
    <property type="entry name" value="ABC_transporter-like_ATP-bd"/>
</dbReference>
<dbReference type="InterPro" id="IPR017871">
    <property type="entry name" value="ABC_transporter-like_CS"/>
</dbReference>
<keyword evidence="3 6" id="KW-0067">ATP-binding</keyword>
<reference evidence="6" key="3">
    <citation type="submission" date="2020-05" db="EMBL/GenBank/DDBJ databases">
        <title>Genomic insights into acetone-butanol-ethanol (ABE) fermentation by sequencing solventogenic clostridia strains.</title>
        <authorList>
            <person name="Brown S."/>
        </authorList>
    </citation>
    <scope>NUCLEOTIDE SEQUENCE</scope>
    <source>
        <strain evidence="6">DJ126</strain>
    </source>
</reference>
<dbReference type="KEGG" id="cbei:LF65_05031"/>
<dbReference type="Proteomes" id="UP000031866">
    <property type="component" value="Chromosome"/>
</dbReference>
<dbReference type="Pfam" id="PF00005">
    <property type="entry name" value="ABC_tran"/>
    <property type="match status" value="1"/>
</dbReference>